<reference evidence="2 3" key="1">
    <citation type="submission" date="2016-09" db="EMBL/GenBank/DDBJ databases">
        <title>Rhizobium sp. nov., a novel species isolated from the rice rhizosphere.</title>
        <authorList>
            <person name="Zhao J."/>
            <person name="Zhang X."/>
        </authorList>
    </citation>
    <scope>NUCLEOTIDE SEQUENCE [LARGE SCALE GENOMIC DNA]</scope>
    <source>
        <strain evidence="2 3">MH17</strain>
    </source>
</reference>
<proteinExistence type="predicted"/>
<feature type="chain" id="PRO_5012141429" evidence="1">
    <location>
        <begin position="24"/>
        <end position="108"/>
    </location>
</feature>
<sequence length="108" mass="11775">MRFICACVLIMLSALTGAQTARAEKDMCEVVGQIAEAIMQRRQNGSSLQSSLELVRKVGPEGTAKVFEALVIAAYERPMFSTDDNKKSAVGEFRDDSQLACIKGTRSK</sequence>
<dbReference type="AlphaFoldDB" id="A0A1Q9AN25"/>
<comment type="caution">
    <text evidence="2">The sequence shown here is derived from an EMBL/GenBank/DDBJ whole genome shotgun (WGS) entry which is preliminary data.</text>
</comment>
<gene>
    <name evidence="2" type="ORF">BJF92_12050</name>
</gene>
<evidence type="ECO:0000256" key="1">
    <source>
        <dbReference type="SAM" id="SignalP"/>
    </source>
</evidence>
<dbReference type="EMBL" id="MKIO01000021">
    <property type="protein sequence ID" value="OLP56798.1"/>
    <property type="molecule type" value="Genomic_DNA"/>
</dbReference>
<dbReference type="RefSeq" id="WP_143523920.1">
    <property type="nucleotide sequence ID" value="NZ_MKIO01000021.1"/>
</dbReference>
<keyword evidence="1" id="KW-0732">Signal</keyword>
<evidence type="ECO:0000313" key="3">
    <source>
        <dbReference type="Proteomes" id="UP000186143"/>
    </source>
</evidence>
<dbReference type="Proteomes" id="UP000186143">
    <property type="component" value="Unassembled WGS sequence"/>
</dbReference>
<protein>
    <submittedName>
        <fullName evidence="2">Uncharacterized protein</fullName>
    </submittedName>
</protein>
<dbReference type="OrthoDB" id="8403438at2"/>
<accession>A0A1Q9AN25</accession>
<evidence type="ECO:0000313" key="2">
    <source>
        <dbReference type="EMBL" id="OLP56798.1"/>
    </source>
</evidence>
<organism evidence="2 3">
    <name type="scientific">Xaviernesmea rhizosphaerae</name>
    <dbReference type="NCBI Taxonomy" id="1672749"/>
    <lineage>
        <taxon>Bacteria</taxon>
        <taxon>Pseudomonadati</taxon>
        <taxon>Pseudomonadota</taxon>
        <taxon>Alphaproteobacteria</taxon>
        <taxon>Hyphomicrobiales</taxon>
        <taxon>Rhizobiaceae</taxon>
        <taxon>Rhizobium/Agrobacterium group</taxon>
        <taxon>Xaviernesmea</taxon>
    </lineage>
</organism>
<feature type="signal peptide" evidence="1">
    <location>
        <begin position="1"/>
        <end position="23"/>
    </location>
</feature>
<name>A0A1Q9AN25_9HYPH</name>